<reference evidence="5" key="1">
    <citation type="submission" date="2023-08" db="EMBL/GenBank/DDBJ databases">
        <authorList>
            <person name="Chen Y."/>
            <person name="Shah S."/>
            <person name="Dougan E. K."/>
            <person name="Thang M."/>
            <person name="Chan C."/>
        </authorList>
    </citation>
    <scope>NUCLEOTIDE SEQUENCE</scope>
</reference>
<dbReference type="InterPro" id="IPR036414">
    <property type="entry name" value="YaeB_N_sf"/>
</dbReference>
<evidence type="ECO:0000256" key="2">
    <source>
        <dbReference type="ARBA" id="ARBA00033753"/>
    </source>
</evidence>
<evidence type="ECO:0000313" key="5">
    <source>
        <dbReference type="EMBL" id="CAJ1410130.1"/>
    </source>
</evidence>
<dbReference type="InterPro" id="IPR040372">
    <property type="entry name" value="YaeB-like"/>
</dbReference>
<sequence>MALSCYLPAEILSAPDYAVGWLAMRSTKKIRQPLNFALAATLSRLAPRLSLLKVSPLLAAVSTDADARRFFVSAYDKLYQGLGDRGQNALRQLVDGLTKFWRFAEGPIDRCGLAYFLSSKFSNVCTLSAATVASMYGLDLPAMLSSWGISADAQKDAGLLASAAVLNIPFVPLHFYAPVKAVSLLEGLASKAWQEASDDSGQSKEKENALAELSAEDNVAPASSTSSEGEVKEDDIEGLTKEELTQSIISFVACLAAIFDIAVAVYFMRRLESVPETFELAKIGTFSTCFPSAFGCPRQGLAAPFVRGQIQLAPWMQMAGGHFLAGLEAFSHVWVIFLFDQNRHSSTSFDSASSFLKPTVRPPWLAGEDGRRGTRGVFATRSPHRPNPVGLTLCRLDRVDQAGATIYVSGVDVVDGSAVLDIKPYHPVDAVGQATPVEEGTCNRQELRFADWLPEPKASAEVTWSSAALEQLEELQHLCRFYPDFRDSEENVTSMLHTSTAMQQLRMAVDEVIGLDPRPPQSRRQSPSSRRSTTSLIWAMDFDGLSFVFRLLPGEGSAARFQVVQVLSLAGRAARLSKDWLQELQAEMEDSSFQDEHAQNTCWIAPF</sequence>
<evidence type="ECO:0000256" key="1">
    <source>
        <dbReference type="ARBA" id="ARBA00022691"/>
    </source>
</evidence>
<feature type="region of interest" description="Disordered" evidence="3">
    <location>
        <begin position="196"/>
        <end position="236"/>
    </location>
</feature>
<gene>
    <name evidence="5" type="ORF">EVOR1521_LOCUS31053</name>
</gene>
<evidence type="ECO:0000313" key="6">
    <source>
        <dbReference type="Proteomes" id="UP001178507"/>
    </source>
</evidence>
<comment type="similarity">
    <text evidence="2">Belongs to the tRNA methyltransferase O family.</text>
</comment>
<feature type="domain" description="TsaA-like" evidence="4">
    <location>
        <begin position="280"/>
        <end position="434"/>
    </location>
</feature>
<dbReference type="InterPro" id="IPR023370">
    <property type="entry name" value="TrmO-like_N"/>
</dbReference>
<dbReference type="PROSITE" id="PS01318">
    <property type="entry name" value="TSAA_1"/>
    <property type="match status" value="1"/>
</dbReference>
<dbReference type="InterPro" id="IPR036413">
    <property type="entry name" value="YaeB-like_sf"/>
</dbReference>
<keyword evidence="6" id="KW-1185">Reference proteome</keyword>
<organism evidence="5 6">
    <name type="scientific">Effrenium voratum</name>
    <dbReference type="NCBI Taxonomy" id="2562239"/>
    <lineage>
        <taxon>Eukaryota</taxon>
        <taxon>Sar</taxon>
        <taxon>Alveolata</taxon>
        <taxon>Dinophyceae</taxon>
        <taxon>Suessiales</taxon>
        <taxon>Symbiodiniaceae</taxon>
        <taxon>Effrenium</taxon>
    </lineage>
</organism>
<name>A0AA36JQX9_9DINO</name>
<dbReference type="PANTHER" id="PTHR12818">
    <property type="entry name" value="TRNA (ADENINE(37)-N6)-METHYLTRANSFERASE"/>
    <property type="match status" value="1"/>
</dbReference>
<dbReference type="AlphaFoldDB" id="A0AA36JQX9"/>
<evidence type="ECO:0000259" key="4">
    <source>
        <dbReference type="PROSITE" id="PS51668"/>
    </source>
</evidence>
<dbReference type="SUPFAM" id="SSF118196">
    <property type="entry name" value="YaeB-like"/>
    <property type="match status" value="1"/>
</dbReference>
<evidence type="ECO:0000256" key="3">
    <source>
        <dbReference type="SAM" id="MobiDB-lite"/>
    </source>
</evidence>
<protein>
    <recommendedName>
        <fullName evidence="4">TsaA-like domain-containing protein</fullName>
    </recommendedName>
</protein>
<proteinExistence type="inferred from homology"/>
<dbReference type="CDD" id="cd09281">
    <property type="entry name" value="UPF0066"/>
    <property type="match status" value="1"/>
</dbReference>
<dbReference type="PANTHER" id="PTHR12818:SF0">
    <property type="entry name" value="TRNA (ADENINE(37)-N6)-METHYLTRANSFERASE"/>
    <property type="match status" value="1"/>
</dbReference>
<comment type="caution">
    <text evidence="5">The sequence shown here is derived from an EMBL/GenBank/DDBJ whole genome shotgun (WGS) entry which is preliminary data.</text>
</comment>
<dbReference type="InterPro" id="IPR023368">
    <property type="entry name" value="UPF0066_cons_site"/>
</dbReference>
<dbReference type="Proteomes" id="UP001178507">
    <property type="component" value="Unassembled WGS sequence"/>
</dbReference>
<keyword evidence="1" id="KW-0949">S-adenosyl-L-methionine</keyword>
<dbReference type="Gene3D" id="2.40.30.70">
    <property type="entry name" value="YaeB-like"/>
    <property type="match status" value="1"/>
</dbReference>
<dbReference type="PROSITE" id="PS51668">
    <property type="entry name" value="TSAA_2"/>
    <property type="match status" value="1"/>
</dbReference>
<dbReference type="EMBL" id="CAUJNA010003806">
    <property type="protein sequence ID" value="CAJ1410130.1"/>
    <property type="molecule type" value="Genomic_DNA"/>
</dbReference>
<accession>A0AA36JQX9</accession>
<dbReference type="Pfam" id="PF01980">
    <property type="entry name" value="TrmO_N"/>
    <property type="match status" value="1"/>
</dbReference>